<dbReference type="GO" id="GO:0016491">
    <property type="term" value="F:oxidoreductase activity"/>
    <property type="evidence" value="ECO:0007669"/>
    <property type="project" value="UniProtKB-KW"/>
</dbReference>
<dbReference type="Gene3D" id="3.40.50.720">
    <property type="entry name" value="NAD(P)-binding Rossmann-like Domain"/>
    <property type="match status" value="1"/>
</dbReference>
<evidence type="ECO:0000256" key="1">
    <source>
        <dbReference type="ARBA" id="ARBA00023002"/>
    </source>
</evidence>
<feature type="domain" description="Alcohol dehydrogenase-like N-terminal" evidence="3">
    <location>
        <begin position="22"/>
        <end position="135"/>
    </location>
</feature>
<accession>A0AAX3DSG1</accession>
<dbReference type="PANTHER" id="PTHR43189:SF1">
    <property type="entry name" value="ZINC-TYPE ALCOHOL DEHYDROGENASE-LIKE PROTEIN C1198.01"/>
    <property type="match status" value="1"/>
</dbReference>
<dbReference type="Gene3D" id="3.90.180.10">
    <property type="entry name" value="Medium-chain alcohol dehydrogenases, catalytic domain"/>
    <property type="match status" value="1"/>
</dbReference>
<dbReference type="Pfam" id="PF08240">
    <property type="entry name" value="ADH_N"/>
    <property type="match status" value="1"/>
</dbReference>
<dbReference type="InterPro" id="IPR036291">
    <property type="entry name" value="NAD(P)-bd_dom_sf"/>
</dbReference>
<evidence type="ECO:0000313" key="5">
    <source>
        <dbReference type="Proteomes" id="UP001163166"/>
    </source>
</evidence>
<dbReference type="Proteomes" id="UP001163166">
    <property type="component" value="Chromosome"/>
</dbReference>
<organism evidence="4 5">
    <name type="scientific">Rhodopseudomonas palustris</name>
    <dbReference type="NCBI Taxonomy" id="1076"/>
    <lineage>
        <taxon>Bacteria</taxon>
        <taxon>Pseudomonadati</taxon>
        <taxon>Pseudomonadota</taxon>
        <taxon>Alphaproteobacteria</taxon>
        <taxon>Hyphomicrobiales</taxon>
        <taxon>Nitrobacteraceae</taxon>
        <taxon>Rhodopseudomonas</taxon>
    </lineage>
</organism>
<name>A0AAX3DSG1_RHOPL</name>
<dbReference type="SUPFAM" id="SSF50129">
    <property type="entry name" value="GroES-like"/>
    <property type="match status" value="1"/>
</dbReference>
<protein>
    <submittedName>
        <fullName evidence="4">Zinc-binding dehydrogenase</fullName>
    </submittedName>
</protein>
<evidence type="ECO:0000313" key="4">
    <source>
        <dbReference type="EMBL" id="UYO37811.1"/>
    </source>
</evidence>
<feature type="domain" description="Alcohol dehydrogenase-like C-terminal" evidence="2">
    <location>
        <begin position="174"/>
        <end position="317"/>
    </location>
</feature>
<dbReference type="InterPro" id="IPR011032">
    <property type="entry name" value="GroES-like_sf"/>
</dbReference>
<dbReference type="PANTHER" id="PTHR43189">
    <property type="entry name" value="ZINC-TYPE ALCOHOL DEHYDROGENASE-LIKE PROTEIN C1198.01-RELATED"/>
    <property type="match status" value="1"/>
</dbReference>
<proteinExistence type="predicted"/>
<dbReference type="CDD" id="cd08262">
    <property type="entry name" value="Zn_ADH8"/>
    <property type="match status" value="1"/>
</dbReference>
<evidence type="ECO:0000259" key="2">
    <source>
        <dbReference type="Pfam" id="PF00107"/>
    </source>
</evidence>
<dbReference type="EMBL" id="CP076676">
    <property type="protein sequence ID" value="UYO37811.1"/>
    <property type="molecule type" value="Genomic_DNA"/>
</dbReference>
<dbReference type="InterPro" id="IPR013154">
    <property type="entry name" value="ADH-like_N"/>
</dbReference>
<dbReference type="SUPFAM" id="SSF51735">
    <property type="entry name" value="NAD(P)-binding Rossmann-fold domains"/>
    <property type="match status" value="1"/>
</dbReference>
<reference evidence="4" key="1">
    <citation type="journal article" date="2022" name="Biol. Control">
        <title>In silico genomic analysis of Rhodopseudomonas palustris strains revealed potential biocontrol agents and crop yield enhancers.</title>
        <authorList>
            <person name="Surachat K."/>
            <person name="Kantachote D."/>
            <person name="Deachamag P."/>
            <person name="Wonglapsuwan M."/>
        </authorList>
    </citation>
    <scope>NUCLEOTIDE SEQUENCE</scope>
    <source>
        <strain evidence="4">TLS06</strain>
    </source>
</reference>
<dbReference type="Pfam" id="PF00107">
    <property type="entry name" value="ADH_zinc_N"/>
    <property type="match status" value="1"/>
</dbReference>
<keyword evidence="1" id="KW-0560">Oxidoreductase</keyword>
<evidence type="ECO:0000259" key="3">
    <source>
        <dbReference type="Pfam" id="PF08240"/>
    </source>
</evidence>
<sequence>MKAVVRRAGQLVDTDIAEVTPGEGQVLVKTLVCGICGSDLHALHHLDHMIALTRRAGGRPSLDPSQDVVFGHEFCAEVIDHGPGCNKTLPPGTKVVSVPAAFGPAGSELVGYSNRFPGGFAERMVLQEALLLEVPNGLDDVRAALTEPMAVGAHAVASAPMTPRSVALVIGCGPVGLSVIAALKARGIGPVIASDFSPHRRAAAVALGADVVIDPGEHSPHDRWEALDVPATLASFGAATLQGRTIRDAVVFECVGVPGMLQQLIEKSPPTATIIVVGVCMESDTIEPSLAINKQLSLRFVFGYSPAEFADTLHAIAEGHCDVSPLISGTVGRGGVAAAFSTLSKADACIKLLVDPGQA</sequence>
<gene>
    <name evidence="4" type="ORF">KQX62_13765</name>
</gene>
<dbReference type="AlphaFoldDB" id="A0AAX3DSG1"/>
<dbReference type="InterPro" id="IPR013149">
    <property type="entry name" value="ADH-like_C"/>
</dbReference>